<name>A0A1F6C174_9BACT</name>
<reference evidence="2 3" key="1">
    <citation type="journal article" date="2016" name="Nat. Commun.">
        <title>Thousands of microbial genomes shed light on interconnected biogeochemical processes in an aquifer system.</title>
        <authorList>
            <person name="Anantharaman K."/>
            <person name="Brown C.T."/>
            <person name="Hug L.A."/>
            <person name="Sharon I."/>
            <person name="Castelle C.J."/>
            <person name="Probst A.J."/>
            <person name="Thomas B.C."/>
            <person name="Singh A."/>
            <person name="Wilkins M.J."/>
            <person name="Karaoz U."/>
            <person name="Brodie E.L."/>
            <person name="Williams K.H."/>
            <person name="Hubbard S.S."/>
            <person name="Banfield J.F."/>
        </authorList>
    </citation>
    <scope>NUCLEOTIDE SEQUENCE [LARGE SCALE GENOMIC DNA]</scope>
</reference>
<evidence type="ECO:0000313" key="2">
    <source>
        <dbReference type="EMBL" id="OGG42939.1"/>
    </source>
</evidence>
<dbReference type="NCBIfam" id="TIGR02532">
    <property type="entry name" value="IV_pilin_GFxxxE"/>
    <property type="match status" value="1"/>
</dbReference>
<keyword evidence="1" id="KW-1133">Transmembrane helix</keyword>
<protein>
    <recommendedName>
        <fullName evidence="4">Prepilin-type N-terminal cleavage/methylation domain-containing protein</fullName>
    </recommendedName>
</protein>
<dbReference type="Pfam" id="PF07963">
    <property type="entry name" value="N_methyl"/>
    <property type="match status" value="1"/>
</dbReference>
<dbReference type="AlphaFoldDB" id="A0A1F6C174"/>
<dbReference type="InterPro" id="IPR012902">
    <property type="entry name" value="N_methyl_site"/>
</dbReference>
<comment type="caution">
    <text evidence="2">The sequence shown here is derived from an EMBL/GenBank/DDBJ whole genome shotgun (WGS) entry which is preliminary data.</text>
</comment>
<dbReference type="InterPro" id="IPR045584">
    <property type="entry name" value="Pilin-like"/>
</dbReference>
<accession>A0A1F6C174</accession>
<feature type="transmembrane region" description="Helical" evidence="1">
    <location>
        <begin position="20"/>
        <end position="45"/>
    </location>
</feature>
<dbReference type="Proteomes" id="UP000176633">
    <property type="component" value="Unassembled WGS sequence"/>
</dbReference>
<dbReference type="EMBL" id="MFKM01000030">
    <property type="protein sequence ID" value="OGG42939.1"/>
    <property type="molecule type" value="Genomic_DNA"/>
</dbReference>
<dbReference type="STRING" id="1798473.A3G50_00160"/>
<sequence length="177" mass="19035">MNKFLSLRSKIYIKSAGFTLIELLVTVAILAAVAAIGGINLFGYYNRQNLELTAEEITVLIRDAQNRTLVQQDGNADGQGDQWGVNFENRISDSDLARLFCCGSSYDLGTVVNTYNLRTGVELTDPGEGSSKDIVLSRLTGYPGVPASITVALKNNPAAFFIITVGAIGQVSRSPLE</sequence>
<dbReference type="SUPFAM" id="SSF54523">
    <property type="entry name" value="Pili subunits"/>
    <property type="match status" value="1"/>
</dbReference>
<keyword evidence="1" id="KW-0472">Membrane</keyword>
<organism evidence="2 3">
    <name type="scientific">Candidatus Jorgensenbacteria bacterium RIFCSPLOWO2_12_FULL_42_11</name>
    <dbReference type="NCBI Taxonomy" id="1798473"/>
    <lineage>
        <taxon>Bacteria</taxon>
        <taxon>Candidatus Joergenseniibacteriota</taxon>
    </lineage>
</organism>
<keyword evidence="1" id="KW-0812">Transmembrane</keyword>
<evidence type="ECO:0008006" key="4">
    <source>
        <dbReference type="Google" id="ProtNLM"/>
    </source>
</evidence>
<dbReference type="Gene3D" id="3.30.700.10">
    <property type="entry name" value="Glycoprotein, Type 4 Pilin"/>
    <property type="match status" value="1"/>
</dbReference>
<dbReference type="PROSITE" id="PS00409">
    <property type="entry name" value="PROKAR_NTER_METHYL"/>
    <property type="match status" value="1"/>
</dbReference>
<proteinExistence type="predicted"/>
<evidence type="ECO:0000256" key="1">
    <source>
        <dbReference type="SAM" id="Phobius"/>
    </source>
</evidence>
<gene>
    <name evidence="2" type="ORF">A3G50_00160</name>
</gene>
<evidence type="ECO:0000313" key="3">
    <source>
        <dbReference type="Proteomes" id="UP000176633"/>
    </source>
</evidence>